<dbReference type="Proteomes" id="UP000466794">
    <property type="component" value="Unassembled WGS sequence"/>
</dbReference>
<organism evidence="1 2">
    <name type="scientific">Nocardia terrae</name>
    <dbReference type="NCBI Taxonomy" id="2675851"/>
    <lineage>
        <taxon>Bacteria</taxon>
        <taxon>Bacillati</taxon>
        <taxon>Actinomycetota</taxon>
        <taxon>Actinomycetes</taxon>
        <taxon>Mycobacteriales</taxon>
        <taxon>Nocardiaceae</taxon>
        <taxon>Nocardia</taxon>
    </lineage>
</organism>
<gene>
    <name evidence="1" type="ORF">GPX89_12055</name>
</gene>
<protein>
    <submittedName>
        <fullName evidence="1">Uncharacterized protein</fullName>
    </submittedName>
</protein>
<sequence length="45" mass="5302">MHPDLTVTERAITLRHEKLLGHILDRHGRSRATVPPDIWQDFESR</sequence>
<keyword evidence="2" id="KW-1185">Reference proteome</keyword>
<evidence type="ECO:0000313" key="1">
    <source>
        <dbReference type="EMBL" id="MVU77977.1"/>
    </source>
</evidence>
<dbReference type="AlphaFoldDB" id="A0A7K1UUD8"/>
<dbReference type="EMBL" id="WRPP01000002">
    <property type="protein sequence ID" value="MVU77977.1"/>
    <property type="molecule type" value="Genomic_DNA"/>
</dbReference>
<accession>A0A7K1UUD8</accession>
<reference evidence="1 2" key="1">
    <citation type="submission" date="2019-12" db="EMBL/GenBank/DDBJ databases">
        <title>Nocardia sp. nov. ET3-3 isolated from soil.</title>
        <authorList>
            <person name="Kanchanasin P."/>
            <person name="Tanasupawat S."/>
            <person name="Yuki M."/>
            <person name="Kudo T."/>
        </authorList>
    </citation>
    <scope>NUCLEOTIDE SEQUENCE [LARGE SCALE GENOMIC DNA]</scope>
    <source>
        <strain evidence="1 2">ET3-3</strain>
    </source>
</reference>
<evidence type="ECO:0000313" key="2">
    <source>
        <dbReference type="Proteomes" id="UP000466794"/>
    </source>
</evidence>
<dbReference type="RefSeq" id="WP_157387564.1">
    <property type="nucleotide sequence ID" value="NZ_WRPP01000002.1"/>
</dbReference>
<proteinExistence type="predicted"/>
<comment type="caution">
    <text evidence="1">The sequence shown here is derived from an EMBL/GenBank/DDBJ whole genome shotgun (WGS) entry which is preliminary data.</text>
</comment>
<name>A0A7K1UUD8_9NOCA</name>